<dbReference type="GO" id="GO:0016853">
    <property type="term" value="F:isomerase activity"/>
    <property type="evidence" value="ECO:0007669"/>
    <property type="project" value="UniProtKB-KW"/>
</dbReference>
<dbReference type="InterPro" id="IPR013022">
    <property type="entry name" value="Xyl_isomerase-like_TIM-brl"/>
</dbReference>
<dbReference type="AlphaFoldDB" id="A0A9D1SVF3"/>
<evidence type="ECO:0000313" key="2">
    <source>
        <dbReference type="EMBL" id="HIU98552.1"/>
    </source>
</evidence>
<evidence type="ECO:0000259" key="1">
    <source>
        <dbReference type="Pfam" id="PF01261"/>
    </source>
</evidence>
<name>A0A9D1SVF3_9FIRM</name>
<dbReference type="Proteomes" id="UP000886857">
    <property type="component" value="Unassembled WGS sequence"/>
</dbReference>
<keyword evidence="2" id="KW-0413">Isomerase</keyword>
<gene>
    <name evidence="2" type="ORF">IAC73_01760</name>
</gene>
<comment type="caution">
    <text evidence="2">The sequence shown here is derived from an EMBL/GenBank/DDBJ whole genome shotgun (WGS) entry which is preliminary data.</text>
</comment>
<dbReference type="PANTHER" id="PTHR12110">
    <property type="entry name" value="HYDROXYPYRUVATE ISOMERASE"/>
    <property type="match status" value="1"/>
</dbReference>
<feature type="domain" description="Xylose isomerase-like TIM barrel" evidence="1">
    <location>
        <begin position="22"/>
        <end position="257"/>
    </location>
</feature>
<protein>
    <submittedName>
        <fullName evidence="2">Sugar phosphate isomerase/epimerase</fullName>
    </submittedName>
</protein>
<dbReference type="PANTHER" id="PTHR12110:SF41">
    <property type="entry name" value="INOSOSE DEHYDRATASE"/>
    <property type="match status" value="1"/>
</dbReference>
<dbReference type="SUPFAM" id="SSF51658">
    <property type="entry name" value="Xylose isomerase-like"/>
    <property type="match status" value="1"/>
</dbReference>
<dbReference type="InterPro" id="IPR050312">
    <property type="entry name" value="IolE/XylAMocC-like"/>
</dbReference>
<dbReference type="EMBL" id="DVOE01000025">
    <property type="protein sequence ID" value="HIU98552.1"/>
    <property type="molecule type" value="Genomic_DNA"/>
</dbReference>
<proteinExistence type="predicted"/>
<reference evidence="2" key="1">
    <citation type="submission" date="2020-10" db="EMBL/GenBank/DDBJ databases">
        <authorList>
            <person name="Gilroy R."/>
        </authorList>
    </citation>
    <scope>NUCLEOTIDE SEQUENCE</scope>
    <source>
        <strain evidence="2">10406</strain>
    </source>
</reference>
<reference evidence="2" key="2">
    <citation type="journal article" date="2021" name="PeerJ">
        <title>Extensive microbial diversity within the chicken gut microbiome revealed by metagenomics and culture.</title>
        <authorList>
            <person name="Gilroy R."/>
            <person name="Ravi A."/>
            <person name="Getino M."/>
            <person name="Pursley I."/>
            <person name="Horton D.L."/>
            <person name="Alikhan N.F."/>
            <person name="Baker D."/>
            <person name="Gharbi K."/>
            <person name="Hall N."/>
            <person name="Watson M."/>
            <person name="Adriaenssens E.M."/>
            <person name="Foster-Nyarko E."/>
            <person name="Jarju S."/>
            <person name="Secka A."/>
            <person name="Antonio M."/>
            <person name="Oren A."/>
            <person name="Chaudhuri R.R."/>
            <person name="La Ragione R."/>
            <person name="Hildebrand F."/>
            <person name="Pallen M.J."/>
        </authorList>
    </citation>
    <scope>NUCLEOTIDE SEQUENCE</scope>
    <source>
        <strain evidence="2">10406</strain>
    </source>
</reference>
<dbReference type="InterPro" id="IPR036237">
    <property type="entry name" value="Xyl_isomerase-like_sf"/>
</dbReference>
<dbReference type="Pfam" id="PF01261">
    <property type="entry name" value="AP_endonuc_2"/>
    <property type="match status" value="1"/>
</dbReference>
<sequence length="265" mass="29532">MKVGISTATFFTRVLTEDSFSVIRRLGGECAEVFLTTWYEYEPSFADLLAERREEAGVEVYSVHALNTQFEPELFNSAPRTRSDAETVFEKVLAVGEKLGAKCYTFHGRTRLKRTAHIDPEAFGRRLEELGRRALDHGITLCLENVHWAAFSFPEFFADAKAFCPSVGAVLDIKQARQSGRDWRDYIAAMGTRLKNVHISDCDSEDRIALVGKGCFPFDDLVSRLTAAGYAGPLIIEQYAGDYASMDEVAGSVEYIKNIIGGKKC</sequence>
<accession>A0A9D1SVF3</accession>
<dbReference type="Gene3D" id="3.20.20.150">
    <property type="entry name" value="Divalent-metal-dependent TIM barrel enzymes"/>
    <property type="match status" value="1"/>
</dbReference>
<organism evidence="2 3">
    <name type="scientific">Candidatus Limadaptatus stercoripullorum</name>
    <dbReference type="NCBI Taxonomy" id="2840846"/>
    <lineage>
        <taxon>Bacteria</taxon>
        <taxon>Bacillati</taxon>
        <taxon>Bacillota</taxon>
        <taxon>Clostridia</taxon>
        <taxon>Eubacteriales</taxon>
        <taxon>Candidatus Limadaptatus</taxon>
    </lineage>
</organism>
<evidence type="ECO:0000313" key="3">
    <source>
        <dbReference type="Proteomes" id="UP000886857"/>
    </source>
</evidence>